<organism evidence="1 2">
    <name type="scientific">Dentiscutata heterogama</name>
    <dbReference type="NCBI Taxonomy" id="1316150"/>
    <lineage>
        <taxon>Eukaryota</taxon>
        <taxon>Fungi</taxon>
        <taxon>Fungi incertae sedis</taxon>
        <taxon>Mucoromycota</taxon>
        <taxon>Glomeromycotina</taxon>
        <taxon>Glomeromycetes</taxon>
        <taxon>Diversisporales</taxon>
        <taxon>Gigasporaceae</taxon>
        <taxon>Dentiscutata</taxon>
    </lineage>
</organism>
<comment type="caution">
    <text evidence="1">The sequence shown here is derived from an EMBL/GenBank/DDBJ whole genome shotgun (WGS) entry which is preliminary data.</text>
</comment>
<dbReference type="Proteomes" id="UP000789702">
    <property type="component" value="Unassembled WGS sequence"/>
</dbReference>
<gene>
    <name evidence="1" type="ORF">DHETER_LOCUS2660</name>
</gene>
<evidence type="ECO:0000313" key="2">
    <source>
        <dbReference type="Proteomes" id="UP000789702"/>
    </source>
</evidence>
<reference evidence="1" key="1">
    <citation type="submission" date="2021-06" db="EMBL/GenBank/DDBJ databases">
        <authorList>
            <person name="Kallberg Y."/>
            <person name="Tangrot J."/>
            <person name="Rosling A."/>
        </authorList>
    </citation>
    <scope>NUCLEOTIDE SEQUENCE</scope>
    <source>
        <strain evidence="1">IL203A</strain>
    </source>
</reference>
<keyword evidence="2" id="KW-1185">Reference proteome</keyword>
<evidence type="ECO:0000313" key="1">
    <source>
        <dbReference type="EMBL" id="CAG8493353.1"/>
    </source>
</evidence>
<sequence length="452" mass="53092">MKSKKQKKITRRERKEFLSPLYIPPAKKKDSEGPVSKIIQYKYEFNLDWYLLTFKDHRRQPEWQQYRNLEGCNEMIRDFWIREEAGANPMVGPFGSSKFLRSSTQSNRRKWTGSLEKGQNKSFLATVLLKPYPGHCHDLYSLFKIIGKTLWIRDSIPISYAKEFIQPADKNMSLFTIEAAYDDDISKLYIECALMEWSEKAGIVWIDESMSSFYIIFPNSDTIYLNFGCLTRPTATFFAIFKTLPSFQSMGLQPNYIPHLMNLKDLPNCKFIGYGDGCWPPDSSVNLEEWFLHGGFITLTAQTFNKQDHIFDRLHKVFQYQSALNVSSTWKVVICKNVEDNLAKNFEKFRCRQSLISSRMIQLSLKEGSSRYFETDELFYPKKKLNSMSIIKSLSFHMIKLHNKHWKKKRHFIIICEPEEKYNDIISVPGVDRLTLKEFELKFGSSERILLQ</sequence>
<dbReference type="EMBL" id="CAJVPU010002010">
    <property type="protein sequence ID" value="CAG8493353.1"/>
    <property type="molecule type" value="Genomic_DNA"/>
</dbReference>
<name>A0ACA9KWH4_9GLOM</name>
<accession>A0ACA9KWH4</accession>
<proteinExistence type="predicted"/>
<protein>
    <submittedName>
        <fullName evidence="1">13173_t:CDS:1</fullName>
    </submittedName>
</protein>